<dbReference type="Proteomes" id="UP000507140">
    <property type="component" value="Unassembled WGS sequence"/>
</dbReference>
<dbReference type="EMBL" id="CADIKR010000002">
    <property type="protein sequence ID" value="CAB3846324.1"/>
    <property type="molecule type" value="Genomic_DNA"/>
</dbReference>
<reference evidence="2 3" key="1">
    <citation type="submission" date="2020-04" db="EMBL/GenBank/DDBJ databases">
        <authorList>
            <person name="De Canck E."/>
        </authorList>
    </citation>
    <scope>NUCLEOTIDE SEQUENCE [LARGE SCALE GENOMIC DNA]</scope>
    <source>
        <strain evidence="2 3">LMG 3415</strain>
    </source>
</reference>
<keyword evidence="1" id="KW-0472">Membrane</keyword>
<feature type="transmembrane region" description="Helical" evidence="1">
    <location>
        <begin position="256"/>
        <end position="274"/>
    </location>
</feature>
<keyword evidence="1" id="KW-1133">Transmembrane helix</keyword>
<name>A0ABM8LAN8_9BURK</name>
<keyword evidence="3" id="KW-1185">Reference proteome</keyword>
<protein>
    <recommendedName>
        <fullName evidence="4">Inner membrane protein YnjI</fullName>
    </recommendedName>
</protein>
<organism evidence="2 3">
    <name type="scientific">Achromobacter mucicolens</name>
    <dbReference type="NCBI Taxonomy" id="1389922"/>
    <lineage>
        <taxon>Bacteria</taxon>
        <taxon>Pseudomonadati</taxon>
        <taxon>Pseudomonadota</taxon>
        <taxon>Betaproteobacteria</taxon>
        <taxon>Burkholderiales</taxon>
        <taxon>Alcaligenaceae</taxon>
        <taxon>Achromobacter</taxon>
    </lineage>
</organism>
<accession>A0ABM8LAN8</accession>
<evidence type="ECO:0000313" key="3">
    <source>
        <dbReference type="Proteomes" id="UP000507140"/>
    </source>
</evidence>
<keyword evidence="1" id="KW-0812">Transmembrane</keyword>
<comment type="caution">
    <text evidence="2">The sequence shown here is derived from an EMBL/GenBank/DDBJ whole genome shotgun (WGS) entry which is preliminary data.</text>
</comment>
<gene>
    <name evidence="2" type="ORF">LMG3415_01694</name>
</gene>
<proteinExistence type="predicted"/>
<evidence type="ECO:0000256" key="1">
    <source>
        <dbReference type="SAM" id="Phobius"/>
    </source>
</evidence>
<evidence type="ECO:0008006" key="4">
    <source>
        <dbReference type="Google" id="ProtNLM"/>
    </source>
</evidence>
<feature type="transmembrane region" description="Helical" evidence="1">
    <location>
        <begin position="71"/>
        <end position="93"/>
    </location>
</feature>
<sequence>MHQSNANHQQFRQPRPSFSEIQNKWRLFRFASTLLPLRLDMHETAAIEATRFNDNCIEVVSDTLQNDHEGVILQAFTFSGLFSLLFAVMGGFGGWSVGVLIFSLGLPGLGVVLFFLSCVLGPRYRYRCSKVRFDRRSRRVYYVPYPEESLDAIWELDWDRLQGIRWMTGRAQSYLYLVGYTCNLPEPKLVKIPIMANHKFFASHIWAWLQRFMAGQLGGLPAPKIIKLPQKPSDVLMRYGGRLVMWSITTRKGRRFLPLMIWVDLAILLLYMPSRALPQLIILQYPEIQFPEENNRHCGFSTG</sequence>
<evidence type="ECO:0000313" key="2">
    <source>
        <dbReference type="EMBL" id="CAB3846324.1"/>
    </source>
</evidence>
<feature type="transmembrane region" description="Helical" evidence="1">
    <location>
        <begin position="99"/>
        <end position="120"/>
    </location>
</feature>